<proteinExistence type="predicted"/>
<evidence type="ECO:0000313" key="3">
    <source>
        <dbReference type="Proteomes" id="UP000543579"/>
    </source>
</evidence>
<evidence type="ECO:0000313" key="2">
    <source>
        <dbReference type="EMBL" id="MBB3156344.1"/>
    </source>
</evidence>
<accession>A0A7W5CFN2</accession>
<name>A0A7W5CFN2_9MICO</name>
<evidence type="ECO:0000256" key="1">
    <source>
        <dbReference type="SAM" id="MobiDB-lite"/>
    </source>
</evidence>
<reference evidence="2 3" key="1">
    <citation type="submission" date="2020-08" db="EMBL/GenBank/DDBJ databases">
        <title>Genomic Encyclopedia of Type Strains, Phase III (KMG-III): the genomes of soil and plant-associated and newly described type strains.</title>
        <authorList>
            <person name="Whitman W."/>
        </authorList>
    </citation>
    <scope>NUCLEOTIDE SEQUENCE [LARGE SCALE GENOMIC DNA]</scope>
    <source>
        <strain evidence="2 3">CECT 8356</strain>
    </source>
</reference>
<dbReference type="AlphaFoldDB" id="A0A7W5CFN2"/>
<protein>
    <submittedName>
        <fullName evidence="2">Uncharacterized protein</fullName>
    </submittedName>
</protein>
<sequence>MPGARRRAVYDSNPALNHRVPRSTTSVIASHSRKVLVSLLHLSPLSWRQADLDVYVAMAGSDYAGFVGAGTSGFEAQGPLGENLGFHISVDAAQAAVDGHRVRGTDSVPRRPRPLRMRRSGAHGRVCGPT</sequence>
<dbReference type="Proteomes" id="UP000543579">
    <property type="component" value="Unassembled WGS sequence"/>
</dbReference>
<comment type="caution">
    <text evidence="2">The sequence shown here is derived from an EMBL/GenBank/DDBJ whole genome shotgun (WGS) entry which is preliminary data.</text>
</comment>
<gene>
    <name evidence="2" type="ORF">FHS07_000028</name>
</gene>
<dbReference type="EMBL" id="JACHXY010000001">
    <property type="protein sequence ID" value="MBB3156344.1"/>
    <property type="molecule type" value="Genomic_DNA"/>
</dbReference>
<organism evidence="2 3">
    <name type="scientific">Microbacterium proteolyticum</name>
    <dbReference type="NCBI Taxonomy" id="1572644"/>
    <lineage>
        <taxon>Bacteria</taxon>
        <taxon>Bacillati</taxon>
        <taxon>Actinomycetota</taxon>
        <taxon>Actinomycetes</taxon>
        <taxon>Micrococcales</taxon>
        <taxon>Microbacteriaceae</taxon>
        <taxon>Microbacterium</taxon>
    </lineage>
</organism>
<feature type="region of interest" description="Disordered" evidence="1">
    <location>
        <begin position="103"/>
        <end position="130"/>
    </location>
</feature>
<feature type="compositionally biased region" description="Basic residues" evidence="1">
    <location>
        <begin position="110"/>
        <end position="122"/>
    </location>
</feature>